<sequence length="161" mass="17738">MSIALILKAGEGSIFPNHAKTSDKDPLFLGWMEFPLDEQKKNSLRLDVAVWRKNNSGKDFYSLSIGGIPATLFKEEKQDRPESSPDYAGSFGFGREMRIAGWRKKTKEGDNPYISISVVEKKAAANSERAQTPAAAQEQKAPPRQPAPSQEAAGHPGFDFI</sequence>
<evidence type="ECO:0000313" key="2">
    <source>
        <dbReference type="Proteomes" id="UP000253772"/>
    </source>
</evidence>
<proteinExistence type="predicted"/>
<dbReference type="OrthoDB" id="6884717at2"/>
<dbReference type="EMBL" id="CP037902">
    <property type="protein sequence ID" value="QBP14520.1"/>
    <property type="molecule type" value="Genomic_DNA"/>
</dbReference>
<reference evidence="1 2" key="1">
    <citation type="submission" date="2019-03" db="EMBL/GenBank/DDBJ databases">
        <title>Comparative insights into the high quality Complete genome sequence of highly metal resistant Cupriavidus metallidurans strain BS1 isolated from a gold-copper mine.</title>
        <authorList>
            <person name="Mazhar H.S."/>
            <person name="Rensing C."/>
        </authorList>
    </citation>
    <scope>NUCLEOTIDE SEQUENCE [LARGE SCALE GENOMIC DNA]</scope>
    <source>
        <strain evidence="1 2">BS1</strain>
        <plasmid evidence="1 2">p1</plasmid>
    </source>
</reference>
<protein>
    <submittedName>
        <fullName evidence="1">Uncharacterized protein</fullName>
    </submittedName>
</protein>
<accession>A0A2L0XD20</accession>
<dbReference type="OMA" id="IFPNHAK"/>
<gene>
    <name evidence="1" type="ORF">DDF84_032995</name>
</gene>
<evidence type="ECO:0000313" key="1">
    <source>
        <dbReference type="EMBL" id="QBP14520.1"/>
    </source>
</evidence>
<organism evidence="1 2">
    <name type="scientific">Cupriavidus metallidurans</name>
    <dbReference type="NCBI Taxonomy" id="119219"/>
    <lineage>
        <taxon>Bacteria</taxon>
        <taxon>Pseudomonadati</taxon>
        <taxon>Pseudomonadota</taxon>
        <taxon>Betaproteobacteria</taxon>
        <taxon>Burkholderiales</taxon>
        <taxon>Burkholderiaceae</taxon>
        <taxon>Cupriavidus</taxon>
    </lineage>
</organism>
<dbReference type="Proteomes" id="UP000253772">
    <property type="component" value="Plasmid p1"/>
</dbReference>
<dbReference type="AlphaFoldDB" id="A0A2L0XD20"/>
<dbReference type="RefSeq" id="WP_011229288.1">
    <property type="nucleotide sequence ID" value="NZ_CP026546.1"/>
</dbReference>
<keyword evidence="1" id="KW-0614">Plasmid</keyword>
<dbReference type="GeneID" id="60825057"/>
<geneLocation type="plasmid" evidence="1">
    <name>p1</name>
</geneLocation>
<name>A0A2L0XD20_9BURK</name>